<dbReference type="GO" id="GO:0033588">
    <property type="term" value="C:elongator holoenzyme complex"/>
    <property type="evidence" value="ECO:0007669"/>
    <property type="project" value="InterPro"/>
</dbReference>
<protein>
    <recommendedName>
        <fullName evidence="5">Elongator complex protein 4</fullName>
    </recommendedName>
</protein>
<name>A0A9P6H0E3_9MICR</name>
<comment type="pathway">
    <text evidence="3">tRNA modification; 5-methoxycarbonylmethyl-2-thiouridine-tRNA biosynthesis.</text>
</comment>
<evidence type="ECO:0000256" key="8">
    <source>
        <dbReference type="ARBA" id="ARBA00023242"/>
    </source>
</evidence>
<accession>A0A9P6H0E3</accession>
<dbReference type="PANTHER" id="PTHR12896:SF1">
    <property type="entry name" value="ELONGATOR COMPLEX PROTEIN 4"/>
    <property type="match status" value="1"/>
</dbReference>
<evidence type="ECO:0000256" key="6">
    <source>
        <dbReference type="ARBA" id="ARBA00022490"/>
    </source>
</evidence>
<proteinExistence type="inferred from homology"/>
<dbReference type="AlphaFoldDB" id="A0A9P6H0E3"/>
<dbReference type="Gene3D" id="3.40.50.300">
    <property type="entry name" value="P-loop containing nucleotide triphosphate hydrolases"/>
    <property type="match status" value="1"/>
</dbReference>
<dbReference type="GO" id="GO:0008023">
    <property type="term" value="C:transcription elongation factor complex"/>
    <property type="evidence" value="ECO:0007669"/>
    <property type="project" value="TreeGrafter"/>
</dbReference>
<evidence type="ECO:0000256" key="4">
    <source>
        <dbReference type="ARBA" id="ARBA00007573"/>
    </source>
</evidence>
<dbReference type="Proteomes" id="UP000740883">
    <property type="component" value="Unassembled WGS sequence"/>
</dbReference>
<keyword evidence="10" id="KW-1185">Reference proteome</keyword>
<dbReference type="GO" id="GO:0005737">
    <property type="term" value="C:cytoplasm"/>
    <property type="evidence" value="ECO:0007669"/>
    <property type="project" value="UniProtKB-SubCell"/>
</dbReference>
<organism evidence="9 10">
    <name type="scientific">Nosema granulosis</name>
    <dbReference type="NCBI Taxonomy" id="83296"/>
    <lineage>
        <taxon>Eukaryota</taxon>
        <taxon>Fungi</taxon>
        <taxon>Fungi incertae sedis</taxon>
        <taxon>Microsporidia</taxon>
        <taxon>Nosematidae</taxon>
        <taxon>Nosema</taxon>
    </lineage>
</organism>
<keyword evidence="7" id="KW-0819">tRNA processing</keyword>
<comment type="subcellular location">
    <subcellularLocation>
        <location evidence="2">Cytoplasm</location>
    </subcellularLocation>
    <subcellularLocation>
        <location evidence="1">Nucleus</location>
    </subcellularLocation>
</comment>
<dbReference type="InterPro" id="IPR008728">
    <property type="entry name" value="Elongator_complex_protein_4"/>
</dbReference>
<evidence type="ECO:0000256" key="2">
    <source>
        <dbReference type="ARBA" id="ARBA00004496"/>
    </source>
</evidence>
<sequence length="265" mass="30911">MSSFIKKQERKKMTTGIPLIDHILGEINPGTMIMIKEDEFSFIHNTLLNTFISEGARNNEKDLLVVSENESNIAVYEEKKNTEKNNDVKKMFIAWRYSSLNLEVPDFKFSLNRKIDYIGKKTIGISTENILNDIKNIKNHRIAIYSLFSPFYSDHIENVLFELRKSIRTNNHICMISIPTFLYENISFETFFDIVLKLNSNLMTGLLPNYRATIEFEKCASYKSLRCLDLESYIFGLKFKKDRLVVENIDIPPDEEDPQRDCSAF</sequence>
<gene>
    <name evidence="9" type="primary">elp4</name>
    <name evidence="9" type="ORF">NGRA_0937</name>
</gene>
<comment type="caution">
    <text evidence="9">The sequence shown here is derived from an EMBL/GenBank/DDBJ whole genome shotgun (WGS) entry which is preliminary data.</text>
</comment>
<evidence type="ECO:0000256" key="5">
    <source>
        <dbReference type="ARBA" id="ARBA00020265"/>
    </source>
</evidence>
<evidence type="ECO:0000256" key="1">
    <source>
        <dbReference type="ARBA" id="ARBA00004123"/>
    </source>
</evidence>
<dbReference type="OrthoDB" id="289162at2759"/>
<dbReference type="Pfam" id="PF05625">
    <property type="entry name" value="PAXNEB"/>
    <property type="match status" value="2"/>
</dbReference>
<dbReference type="PANTHER" id="PTHR12896">
    <property type="entry name" value="PAX6 NEIGHBOR PROTEIN PAXNEB"/>
    <property type="match status" value="1"/>
</dbReference>
<dbReference type="GO" id="GO:0002098">
    <property type="term" value="P:tRNA wobble uridine modification"/>
    <property type="evidence" value="ECO:0007669"/>
    <property type="project" value="InterPro"/>
</dbReference>
<keyword evidence="8" id="KW-0539">Nucleus</keyword>
<evidence type="ECO:0000313" key="9">
    <source>
        <dbReference type="EMBL" id="KAF9763965.1"/>
    </source>
</evidence>
<evidence type="ECO:0000256" key="7">
    <source>
        <dbReference type="ARBA" id="ARBA00022694"/>
    </source>
</evidence>
<reference evidence="9 10" key="1">
    <citation type="journal article" date="2020" name="Genome Biol. Evol.">
        <title>Comparative genomics of strictly vertically transmitted, feminizing microsporidia endosymbionts of amphipod crustaceans.</title>
        <authorList>
            <person name="Cormier A."/>
            <person name="Chebbi M.A."/>
            <person name="Giraud I."/>
            <person name="Wattier R."/>
            <person name="Teixeira M."/>
            <person name="Gilbert C."/>
            <person name="Rigaud T."/>
            <person name="Cordaux R."/>
        </authorList>
    </citation>
    <scope>NUCLEOTIDE SEQUENCE [LARGE SCALE GENOMIC DNA]</scope>
    <source>
        <strain evidence="9 10">Ou3-Ou53</strain>
    </source>
</reference>
<dbReference type="InterPro" id="IPR027417">
    <property type="entry name" value="P-loop_NTPase"/>
</dbReference>
<keyword evidence="6" id="KW-0963">Cytoplasm</keyword>
<evidence type="ECO:0000313" key="10">
    <source>
        <dbReference type="Proteomes" id="UP000740883"/>
    </source>
</evidence>
<dbReference type="EMBL" id="SBJO01000046">
    <property type="protein sequence ID" value="KAF9763965.1"/>
    <property type="molecule type" value="Genomic_DNA"/>
</dbReference>
<evidence type="ECO:0000256" key="3">
    <source>
        <dbReference type="ARBA" id="ARBA00005043"/>
    </source>
</evidence>
<comment type="similarity">
    <text evidence="4">Belongs to the ELP4 family.</text>
</comment>